<dbReference type="Proteomes" id="UP000473905">
    <property type="component" value="Unassembled WGS sequence"/>
</dbReference>
<dbReference type="EMBL" id="VWKB01000004">
    <property type="protein sequence ID" value="KAA4103553.1"/>
    <property type="molecule type" value="Genomic_DNA"/>
</dbReference>
<keyword evidence="2" id="KW-1185">Reference proteome</keyword>
<evidence type="ECO:0000313" key="1">
    <source>
        <dbReference type="EMBL" id="KAA4103553.1"/>
    </source>
</evidence>
<comment type="caution">
    <text evidence="1">The sequence shown here is derived from an EMBL/GenBank/DDBJ whole genome shotgun (WGS) entry which is preliminary data.</text>
</comment>
<sequence length="85" mass="9982">MKLFVSHRETKCFTPGNHSFHTGKLFVSHRETFCFTPGNFLFQTGMKLSASNLRLSFYIFFKKKVLTVEYGIRKEINPVSKYQHT</sequence>
<reference evidence="1 2" key="1">
    <citation type="journal article" date="2019" name="Nat. Med.">
        <title>A library of human gut bacterial isolates paired with longitudinal multiomics data enables mechanistic microbiome research.</title>
        <authorList>
            <person name="Poyet M."/>
            <person name="Groussin M."/>
            <person name="Gibbons S.M."/>
            <person name="Avila-Pacheco J."/>
            <person name="Jiang X."/>
            <person name="Kearney S.M."/>
            <person name="Perrotta A.R."/>
            <person name="Berdy B."/>
            <person name="Zhao S."/>
            <person name="Lieberman T.D."/>
            <person name="Swanson P.K."/>
            <person name="Smith M."/>
            <person name="Roesemann S."/>
            <person name="Alexander J.E."/>
            <person name="Rich S.A."/>
            <person name="Livny J."/>
            <person name="Vlamakis H."/>
            <person name="Clish C."/>
            <person name="Bullock K."/>
            <person name="Deik A."/>
            <person name="Scott J."/>
            <person name="Pierce K.A."/>
            <person name="Xavier R.J."/>
            <person name="Alm E.J."/>
        </authorList>
    </citation>
    <scope>NUCLEOTIDE SEQUENCE [LARGE SCALE GENOMIC DNA]</scope>
    <source>
        <strain evidence="1 2">BIOML-A134</strain>
    </source>
</reference>
<evidence type="ECO:0000313" key="2">
    <source>
        <dbReference type="Proteomes" id="UP000473905"/>
    </source>
</evidence>
<dbReference type="AlphaFoldDB" id="A0A5M5EJD9"/>
<protein>
    <submittedName>
        <fullName evidence="1">Uncharacterized protein</fullName>
    </submittedName>
</protein>
<gene>
    <name evidence="1" type="ORF">F3D66_04225</name>
</gene>
<proteinExistence type="predicted"/>
<accession>A0A5M5EJD9</accession>
<name>A0A5M5EJD9_BACOV</name>
<organism evidence="1 2">
    <name type="scientific">Bacteroides ovatus</name>
    <dbReference type="NCBI Taxonomy" id="28116"/>
    <lineage>
        <taxon>Bacteria</taxon>
        <taxon>Pseudomonadati</taxon>
        <taxon>Bacteroidota</taxon>
        <taxon>Bacteroidia</taxon>
        <taxon>Bacteroidales</taxon>
        <taxon>Bacteroidaceae</taxon>
        <taxon>Bacteroides</taxon>
    </lineage>
</organism>